<evidence type="ECO:0000256" key="2">
    <source>
        <dbReference type="ARBA" id="ARBA00022723"/>
    </source>
</evidence>
<dbReference type="AlphaFoldDB" id="A0A7V3UYX1"/>
<feature type="binding site" description="in other chain" evidence="6">
    <location>
        <position position="36"/>
    </location>
    <ligand>
        <name>NAD(+)</name>
        <dbReference type="ChEBI" id="CHEBI:57540"/>
        <note>ligand shared between two adjacent protomers</note>
    </ligand>
</feature>
<protein>
    <recommendedName>
        <fullName evidence="6">Thiamine thiazole synthase</fullName>
        <ecNumber evidence="6">2.4.2.59</ecNumber>
    </recommendedName>
</protein>
<proteinExistence type="inferred from homology"/>
<comment type="similarity">
    <text evidence="6">Belongs to the THI4 family.</text>
</comment>
<dbReference type="InterPro" id="IPR002922">
    <property type="entry name" value="Thi4_fam"/>
</dbReference>
<comment type="cofactor">
    <cofactor evidence="6">
        <name>Fe(2+)</name>
        <dbReference type="ChEBI" id="CHEBI:29033"/>
    </cofactor>
</comment>
<comment type="caution">
    <text evidence="7">The sequence shown here is derived from an EMBL/GenBank/DDBJ whole genome shotgun (WGS) entry which is preliminary data.</text>
</comment>
<feature type="binding site" evidence="6">
    <location>
        <position position="234"/>
    </location>
    <ligand>
        <name>glycine</name>
        <dbReference type="ChEBI" id="CHEBI:57305"/>
    </ligand>
</feature>
<name>A0A7V3UYX1_UNCW3</name>
<keyword evidence="5 6" id="KW-0520">NAD</keyword>
<dbReference type="NCBIfam" id="TIGR00292">
    <property type="entry name" value="sulfide-dependent adenosine diphosphate thiazole synthase"/>
    <property type="match status" value="1"/>
</dbReference>
<dbReference type="Gene3D" id="3.50.50.60">
    <property type="entry name" value="FAD/NAD(P)-binding domain"/>
    <property type="match status" value="1"/>
</dbReference>
<dbReference type="InterPro" id="IPR022828">
    <property type="entry name" value="Thi4_prok"/>
</dbReference>
<keyword evidence="1 6" id="KW-0808">Transferase</keyword>
<gene>
    <name evidence="6" type="primary">thi4</name>
    <name evidence="7" type="ORF">ENX16_00130</name>
</gene>
<evidence type="ECO:0000256" key="4">
    <source>
        <dbReference type="ARBA" id="ARBA00023004"/>
    </source>
</evidence>
<evidence type="ECO:0000256" key="6">
    <source>
        <dbReference type="HAMAP-Rule" id="MF_00304"/>
    </source>
</evidence>
<dbReference type="GO" id="GO:0009228">
    <property type="term" value="P:thiamine biosynthetic process"/>
    <property type="evidence" value="ECO:0007669"/>
    <property type="project" value="UniProtKB-KW"/>
</dbReference>
<dbReference type="UniPathway" id="UPA00060"/>
<dbReference type="Pfam" id="PF01946">
    <property type="entry name" value="Thi4"/>
    <property type="match status" value="1"/>
</dbReference>
<feature type="binding site" description="in other chain" evidence="6">
    <location>
        <position position="170"/>
    </location>
    <ligand>
        <name>Fe cation</name>
        <dbReference type="ChEBI" id="CHEBI:24875"/>
        <note>ligand shared between two adjacent protomers</note>
    </ligand>
</feature>
<dbReference type="EC" id="2.4.2.59" evidence="6"/>
<evidence type="ECO:0000256" key="5">
    <source>
        <dbReference type="ARBA" id="ARBA00023027"/>
    </source>
</evidence>
<feature type="binding site" evidence="6">
    <location>
        <begin position="153"/>
        <end position="155"/>
    </location>
    <ligand>
        <name>NAD(+)</name>
        <dbReference type="ChEBI" id="CHEBI:57540"/>
        <note>ligand shared between two adjacent protomers</note>
    </ligand>
</feature>
<dbReference type="GO" id="GO:0009229">
    <property type="term" value="P:thiamine diphosphate biosynthetic process"/>
    <property type="evidence" value="ECO:0007669"/>
    <property type="project" value="UniProtKB-UniRule"/>
</dbReference>
<accession>A0A7V3UYX1</accession>
<feature type="binding site" description="in other chain" evidence="6">
    <location>
        <position position="63"/>
    </location>
    <ligand>
        <name>NAD(+)</name>
        <dbReference type="ChEBI" id="CHEBI:57540"/>
        <note>ligand shared between two adjacent protomers</note>
    </ligand>
</feature>
<feature type="binding site" description="in other chain" evidence="6">
    <location>
        <position position="127"/>
    </location>
    <ligand>
        <name>NAD(+)</name>
        <dbReference type="ChEBI" id="CHEBI:57540"/>
        <note>ligand shared between two adjacent protomers</note>
    </ligand>
</feature>
<feature type="binding site" evidence="6">
    <location>
        <position position="155"/>
    </location>
    <ligand>
        <name>Fe cation</name>
        <dbReference type="ChEBI" id="CHEBI:24875"/>
        <note>ligand shared between two adjacent protomers</note>
    </ligand>
</feature>
<feature type="binding site" description="in other chain" evidence="6">
    <location>
        <position position="224"/>
    </location>
    <ligand>
        <name>NAD(+)</name>
        <dbReference type="ChEBI" id="CHEBI:57540"/>
        <note>ligand shared between two adjacent protomers</note>
    </ligand>
</feature>
<evidence type="ECO:0000313" key="7">
    <source>
        <dbReference type="EMBL" id="HGD12484.1"/>
    </source>
</evidence>
<comment type="subunit">
    <text evidence="6">Homooctamer; tetramer of dimers.</text>
</comment>
<dbReference type="PANTHER" id="PTHR43422">
    <property type="entry name" value="THIAMINE THIAZOLE SYNTHASE"/>
    <property type="match status" value="1"/>
</dbReference>
<comment type="catalytic activity">
    <reaction evidence="6">
        <text>hydrogen sulfide + glycine + NAD(+) = ADP-5-ethyl-4-methylthiazole-2-carboxylate + nicotinamide + 3 H2O + H(+)</text>
        <dbReference type="Rhea" id="RHEA:55704"/>
        <dbReference type="ChEBI" id="CHEBI:15377"/>
        <dbReference type="ChEBI" id="CHEBI:15378"/>
        <dbReference type="ChEBI" id="CHEBI:17154"/>
        <dbReference type="ChEBI" id="CHEBI:29919"/>
        <dbReference type="ChEBI" id="CHEBI:57305"/>
        <dbReference type="ChEBI" id="CHEBI:57540"/>
        <dbReference type="ChEBI" id="CHEBI:139151"/>
        <dbReference type="EC" id="2.4.2.59"/>
    </reaction>
</comment>
<dbReference type="SUPFAM" id="SSF51905">
    <property type="entry name" value="FAD/NAD(P)-binding domain"/>
    <property type="match status" value="1"/>
</dbReference>
<dbReference type="EMBL" id="DTMZ01000002">
    <property type="protein sequence ID" value="HGD12484.1"/>
    <property type="molecule type" value="Genomic_DNA"/>
</dbReference>
<evidence type="ECO:0000256" key="1">
    <source>
        <dbReference type="ARBA" id="ARBA00022679"/>
    </source>
</evidence>
<dbReference type="GO" id="GO:0005506">
    <property type="term" value="F:iron ion binding"/>
    <property type="evidence" value="ECO:0007669"/>
    <property type="project" value="UniProtKB-UniRule"/>
</dbReference>
<sequence>MRINEVEITRSIVERFIKLFLDNLESDVAVVGAGPSGLTAAWKLAEKGLKTVVFERGLKPGGGLTGGGMMFSEIVIQHEALPILKELGIRYQEQRPGYYVADALETLGALLVKVSHSGVKIFNLITVEDVLLIEQKVCGLVLNWSAVEIAGLHVDPLTIATRNVVDATGHAAEVVNHLVRKAKIKLATPSGGIEGEKPMWAEQAEQLTLENTTEVYPGLWVTGMAANAVFGGPRMGPIFGGMLLSGLKVAEAIVHKSNTNQQ</sequence>
<dbReference type="GO" id="GO:0016763">
    <property type="term" value="F:pentosyltransferase activity"/>
    <property type="evidence" value="ECO:0007669"/>
    <property type="project" value="UniProtKB-UniRule"/>
</dbReference>
<dbReference type="GO" id="GO:0052837">
    <property type="term" value="P:thiazole biosynthetic process"/>
    <property type="evidence" value="ECO:0007669"/>
    <property type="project" value="UniProtKB-UniRule"/>
</dbReference>
<comment type="caution">
    <text evidence="6">Lacks conserved residue(s) required for the propagation of feature annotation.</text>
</comment>
<comment type="function">
    <text evidence="6">Involved in the biosynthesis of the thiazole moiety of thiamine. Catalyzes the conversion of NAD and glycine to adenosine diphosphate 5-(2-hydroxyethyl)-4-methylthiazole-2-carboxylate (ADT), an adenylated thiazole intermediate, using free sulfide as a source of sulfur.</text>
</comment>
<comment type="pathway">
    <text evidence="6">Cofactor biosynthesis; thiamine diphosphate biosynthesis.</text>
</comment>
<dbReference type="PRINTS" id="PR00419">
    <property type="entry name" value="ADXRDTASE"/>
</dbReference>
<organism evidence="7">
    <name type="scientific">candidate division WOR-3 bacterium</name>
    <dbReference type="NCBI Taxonomy" id="2052148"/>
    <lineage>
        <taxon>Bacteria</taxon>
        <taxon>Bacteria division WOR-3</taxon>
    </lineage>
</organism>
<reference evidence="7" key="1">
    <citation type="journal article" date="2020" name="mSystems">
        <title>Genome- and Community-Level Interaction Insights into Carbon Utilization and Element Cycling Functions of Hydrothermarchaeota in Hydrothermal Sediment.</title>
        <authorList>
            <person name="Zhou Z."/>
            <person name="Liu Y."/>
            <person name="Xu W."/>
            <person name="Pan J."/>
            <person name="Luo Z.H."/>
            <person name="Li M."/>
        </authorList>
    </citation>
    <scope>NUCLEOTIDE SEQUENCE [LARGE SCALE GENOMIC DNA]</scope>
    <source>
        <strain evidence="7">SpSt-914</strain>
    </source>
</reference>
<dbReference type="PANTHER" id="PTHR43422:SF3">
    <property type="entry name" value="THIAMINE THIAZOLE SYNTHASE"/>
    <property type="match status" value="1"/>
</dbReference>
<keyword evidence="3 6" id="KW-0784">Thiamine biosynthesis</keyword>
<feature type="binding site" description="in other chain" evidence="6">
    <location>
        <begin position="55"/>
        <end position="56"/>
    </location>
    <ligand>
        <name>NAD(+)</name>
        <dbReference type="ChEBI" id="CHEBI:57540"/>
        <note>ligand shared between two adjacent protomers</note>
    </ligand>
</feature>
<keyword evidence="4 6" id="KW-0408">Iron</keyword>
<dbReference type="InterPro" id="IPR036188">
    <property type="entry name" value="FAD/NAD-bd_sf"/>
</dbReference>
<keyword evidence="2 6" id="KW-0479">Metal-binding</keyword>
<evidence type="ECO:0000256" key="3">
    <source>
        <dbReference type="ARBA" id="ARBA00022977"/>
    </source>
</evidence>
<dbReference type="HAMAP" id="MF_00304">
    <property type="entry name" value="Thi4"/>
    <property type="match status" value="1"/>
</dbReference>